<comment type="pathway">
    <text evidence="2">Lipid metabolism; sphingolipid metabolism.</text>
</comment>
<dbReference type="GO" id="GO:0050291">
    <property type="term" value="F:sphingosine N-acyltransferase activity"/>
    <property type="evidence" value="ECO:0007669"/>
    <property type="project" value="InterPro"/>
</dbReference>
<dbReference type="Proteomes" id="UP000225706">
    <property type="component" value="Unassembled WGS sequence"/>
</dbReference>
<evidence type="ECO:0000256" key="2">
    <source>
        <dbReference type="ARBA" id="ARBA00004760"/>
    </source>
</evidence>
<dbReference type="STRING" id="50429.A0A2B4SMQ5"/>
<evidence type="ECO:0000313" key="10">
    <source>
        <dbReference type="EMBL" id="PFX29868.1"/>
    </source>
</evidence>
<dbReference type="AlphaFoldDB" id="A0A2B4SMQ5"/>
<dbReference type="GO" id="GO:0016020">
    <property type="term" value="C:membrane"/>
    <property type="evidence" value="ECO:0007669"/>
    <property type="project" value="UniProtKB-SubCell"/>
</dbReference>
<feature type="transmembrane region" description="Helical" evidence="8">
    <location>
        <begin position="266"/>
        <end position="295"/>
    </location>
</feature>
<dbReference type="SMART" id="SM00724">
    <property type="entry name" value="TLC"/>
    <property type="match status" value="1"/>
</dbReference>
<feature type="transmembrane region" description="Helical" evidence="8">
    <location>
        <begin position="94"/>
        <end position="116"/>
    </location>
</feature>
<keyword evidence="11" id="KW-1185">Reference proteome</keyword>
<feature type="transmembrane region" description="Helical" evidence="8">
    <location>
        <begin position="136"/>
        <end position="157"/>
    </location>
</feature>
<comment type="pathway">
    <text evidence="3">Sphingolipid metabolism.</text>
</comment>
<evidence type="ECO:0000256" key="8">
    <source>
        <dbReference type="SAM" id="Phobius"/>
    </source>
</evidence>
<comment type="caution">
    <text evidence="10">The sequence shown here is derived from an EMBL/GenBank/DDBJ whole genome shotgun (WGS) entry which is preliminary data.</text>
</comment>
<dbReference type="UniPathway" id="UPA00222"/>
<evidence type="ECO:0000259" key="9">
    <source>
        <dbReference type="PROSITE" id="PS50922"/>
    </source>
</evidence>
<dbReference type="InterPro" id="IPR016439">
    <property type="entry name" value="Lag1/Lac1-like"/>
</dbReference>
<dbReference type="InterPro" id="IPR006634">
    <property type="entry name" value="TLC-dom"/>
</dbReference>
<gene>
    <name evidence="10" type="primary">Cers1</name>
    <name evidence="10" type="ORF">AWC38_SpisGene5329</name>
</gene>
<keyword evidence="4 7" id="KW-0812">Transmembrane</keyword>
<dbReference type="PROSITE" id="PS50922">
    <property type="entry name" value="TLC"/>
    <property type="match status" value="1"/>
</dbReference>
<protein>
    <submittedName>
        <fullName evidence="10">Ceramide synthase 1</fullName>
    </submittedName>
</protein>
<evidence type="ECO:0000256" key="7">
    <source>
        <dbReference type="PROSITE-ProRule" id="PRU00205"/>
    </source>
</evidence>
<proteinExistence type="predicted"/>
<sequence length="378" mass="44376">MDVGYLEVFNKLWHHSQIEWAERGPKKTFIKDFFNEISSFGFISVEDILLCLVLGVAFTILRYLMSTVIFEPYFKWCQFSEKDQKKSPENAFKFLFYSCAYGYCTYILFNGKYYFFQDTRNCWKGWYKGMPVNQDIYILYVVQIGFYFHSIYATLFMDQWRRDSILMIVHHVLTNGLLFFSFAVRYHRIGVIVLFLHDISDVFLEFSKLCVAFKSRGGKYHLMPDILSVVGVSCFALVWLYCRLYLYPLKVLFSCGCDARPVLPAAPFYFFFNAMLWALFFMNIWWFTFIVWLLVRIIVGKSTGVEDTREIPEQSEKEKQLANGENIANGELHESAGDKAVLMYNGNGIKRTGENGEHVVHDNEQFRHRQAHTKKASP</sequence>
<evidence type="ECO:0000256" key="6">
    <source>
        <dbReference type="ARBA" id="ARBA00023136"/>
    </source>
</evidence>
<dbReference type="Pfam" id="PF03798">
    <property type="entry name" value="TRAM_LAG1_CLN8"/>
    <property type="match status" value="1"/>
</dbReference>
<comment type="subcellular location">
    <subcellularLocation>
        <location evidence="1">Membrane</location>
        <topology evidence="1">Multi-pass membrane protein</topology>
    </subcellularLocation>
</comment>
<keyword evidence="5 8" id="KW-1133">Transmembrane helix</keyword>
<dbReference type="PANTHER" id="PTHR12560">
    <property type="entry name" value="LONGEVITY ASSURANCE FACTOR 1 LAG1"/>
    <property type="match status" value="1"/>
</dbReference>
<dbReference type="PANTHER" id="PTHR12560:SF58">
    <property type="entry name" value="CERAMIDE SYNTHASE 1"/>
    <property type="match status" value="1"/>
</dbReference>
<dbReference type="OrthoDB" id="537032at2759"/>
<organism evidence="10 11">
    <name type="scientific">Stylophora pistillata</name>
    <name type="common">Smooth cauliflower coral</name>
    <dbReference type="NCBI Taxonomy" id="50429"/>
    <lineage>
        <taxon>Eukaryota</taxon>
        <taxon>Metazoa</taxon>
        <taxon>Cnidaria</taxon>
        <taxon>Anthozoa</taxon>
        <taxon>Hexacorallia</taxon>
        <taxon>Scleractinia</taxon>
        <taxon>Astrocoeniina</taxon>
        <taxon>Pocilloporidae</taxon>
        <taxon>Stylophora</taxon>
    </lineage>
</organism>
<evidence type="ECO:0000256" key="5">
    <source>
        <dbReference type="ARBA" id="ARBA00022989"/>
    </source>
</evidence>
<keyword evidence="6 7" id="KW-0472">Membrane</keyword>
<evidence type="ECO:0000256" key="4">
    <source>
        <dbReference type="ARBA" id="ARBA00022692"/>
    </source>
</evidence>
<evidence type="ECO:0000313" key="11">
    <source>
        <dbReference type="Proteomes" id="UP000225706"/>
    </source>
</evidence>
<evidence type="ECO:0000256" key="1">
    <source>
        <dbReference type="ARBA" id="ARBA00004141"/>
    </source>
</evidence>
<evidence type="ECO:0000256" key="3">
    <source>
        <dbReference type="ARBA" id="ARBA00004991"/>
    </source>
</evidence>
<dbReference type="GO" id="GO:0046513">
    <property type="term" value="P:ceramide biosynthetic process"/>
    <property type="evidence" value="ECO:0007669"/>
    <property type="project" value="InterPro"/>
</dbReference>
<feature type="transmembrane region" description="Helical" evidence="8">
    <location>
        <begin position="226"/>
        <end position="246"/>
    </location>
</feature>
<feature type="transmembrane region" description="Helical" evidence="8">
    <location>
        <begin position="40"/>
        <end position="65"/>
    </location>
</feature>
<dbReference type="EMBL" id="LSMT01000059">
    <property type="protein sequence ID" value="PFX29868.1"/>
    <property type="molecule type" value="Genomic_DNA"/>
</dbReference>
<accession>A0A2B4SMQ5</accession>
<feature type="transmembrane region" description="Helical" evidence="8">
    <location>
        <begin position="164"/>
        <end position="183"/>
    </location>
</feature>
<reference evidence="11" key="1">
    <citation type="journal article" date="2017" name="bioRxiv">
        <title>Comparative analysis of the genomes of Stylophora pistillata and Acropora digitifera provides evidence for extensive differences between species of corals.</title>
        <authorList>
            <person name="Voolstra C.R."/>
            <person name="Li Y."/>
            <person name="Liew Y.J."/>
            <person name="Baumgarten S."/>
            <person name="Zoccola D."/>
            <person name="Flot J.-F."/>
            <person name="Tambutte S."/>
            <person name="Allemand D."/>
            <person name="Aranda M."/>
        </authorList>
    </citation>
    <scope>NUCLEOTIDE SEQUENCE [LARGE SCALE GENOMIC DNA]</scope>
</reference>
<name>A0A2B4SMQ5_STYPI</name>
<feature type="domain" description="TLC" evidence="9">
    <location>
        <begin position="85"/>
        <end position="299"/>
    </location>
</feature>